<evidence type="ECO:0000259" key="6">
    <source>
        <dbReference type="Pfam" id="PF21697"/>
    </source>
</evidence>
<evidence type="ECO:0000256" key="1">
    <source>
        <dbReference type="ARBA" id="ARBA00007125"/>
    </source>
</evidence>
<organism evidence="7 8">
    <name type="scientific">Oricola cellulosilytica</name>
    <dbReference type="NCBI Taxonomy" id="1429082"/>
    <lineage>
        <taxon>Bacteria</taxon>
        <taxon>Pseudomonadati</taxon>
        <taxon>Pseudomonadota</taxon>
        <taxon>Alphaproteobacteria</taxon>
        <taxon>Hyphomicrobiales</taxon>
        <taxon>Ahrensiaceae</taxon>
        <taxon>Oricola</taxon>
    </lineage>
</organism>
<reference evidence="7 8" key="1">
    <citation type="journal article" date="2015" name="Antonie Van Leeuwenhoek">
        <title>Oricola cellulosilytica gen. nov., sp. nov., a cellulose-degrading bacterium of the family Phyllobacteriaceae isolated from surface seashore water, and emended descriptions of Mesorhizobium loti and Phyllobacterium myrsinacearum.</title>
        <authorList>
            <person name="Hameed A."/>
            <person name="Shahina M."/>
            <person name="Lai W.A."/>
            <person name="Lin S.Y."/>
            <person name="Young L.S."/>
            <person name="Liu Y.C."/>
            <person name="Hsu Y.H."/>
            <person name="Young C.C."/>
        </authorList>
    </citation>
    <scope>NUCLEOTIDE SEQUENCE [LARGE SCALE GENOMIC DNA]</scope>
    <source>
        <strain evidence="7 8">KCTC 52183</strain>
    </source>
</reference>
<evidence type="ECO:0000256" key="2">
    <source>
        <dbReference type="ARBA" id="ARBA00012451"/>
    </source>
</evidence>
<dbReference type="PANTHER" id="PTHR30005">
    <property type="entry name" value="EXOPOLYPHOSPHATASE"/>
    <property type="match status" value="1"/>
</dbReference>
<gene>
    <name evidence="7" type="primary">ppx</name>
    <name evidence="7" type="ORF">E0D97_09680</name>
</gene>
<keyword evidence="3 7" id="KW-0378">Hydrolase</keyword>
<dbReference type="CDD" id="cd24052">
    <property type="entry name" value="ASKHA_NBD_HpPPX-GppA-like"/>
    <property type="match status" value="1"/>
</dbReference>
<dbReference type="NCBIfam" id="TIGR03706">
    <property type="entry name" value="exo_poly_only"/>
    <property type="match status" value="1"/>
</dbReference>
<feature type="domain" description="Ppx/GppA phosphatase N-terminal" evidence="5">
    <location>
        <begin position="38"/>
        <end position="309"/>
    </location>
</feature>
<name>A0A4R0PFR7_9HYPH</name>
<keyword evidence="8" id="KW-1185">Reference proteome</keyword>
<dbReference type="EMBL" id="SJST01000003">
    <property type="protein sequence ID" value="TCD14334.1"/>
    <property type="molecule type" value="Genomic_DNA"/>
</dbReference>
<dbReference type="EC" id="3.6.1.11" evidence="2"/>
<dbReference type="RefSeq" id="WP_131568262.1">
    <property type="nucleotide sequence ID" value="NZ_JAINFK010000002.1"/>
</dbReference>
<proteinExistence type="inferred from homology"/>
<comment type="similarity">
    <text evidence="1">Belongs to the GppA/Ppx family.</text>
</comment>
<dbReference type="PANTHER" id="PTHR30005:SF0">
    <property type="entry name" value="RETROGRADE REGULATION PROTEIN 2"/>
    <property type="match status" value="1"/>
</dbReference>
<dbReference type="InterPro" id="IPR048951">
    <property type="entry name" value="Ppx_C"/>
</dbReference>
<evidence type="ECO:0000313" key="8">
    <source>
        <dbReference type="Proteomes" id="UP000291301"/>
    </source>
</evidence>
<evidence type="ECO:0000256" key="3">
    <source>
        <dbReference type="ARBA" id="ARBA00022801"/>
    </source>
</evidence>
<dbReference type="GO" id="GO:0004309">
    <property type="term" value="F:exopolyphosphatase activity"/>
    <property type="evidence" value="ECO:0007669"/>
    <property type="project" value="UniProtKB-EC"/>
</dbReference>
<dbReference type="Pfam" id="PF21697">
    <property type="entry name" value="Ppx_C"/>
    <property type="match status" value="1"/>
</dbReference>
<dbReference type="InterPro" id="IPR022371">
    <property type="entry name" value="Exopolyphosphatase"/>
</dbReference>
<sequence length="507" mass="56022">MIETEDAQGRLRNREPTAVVDIGSNSVRLVIYEGLVRAPSILFNEKVQCGLGRGIAETGNMDEDAVASALAALRRFRALADQARVEQLAVLATAAAREAGNGPAFIAEAERILGQNVTVLSGREEALYSAYGIQSAFRDIDGVMGDLGGGSLEVVQMRGDHIGEGLTLPIGVIRLSERAEGDLARAVKIAREELKRPAFLKEGMGKTFYAIGGTWRNLAKLHQASLDYPLRVTHHYEMDAQKALGFLRRVGKNHVEKLKGIEDVSRSRRALLPYGAIALVELIRAMKPERIVFSSAGVREGYLYGLLDDETKKADALIEAAEELSILRSRSPQHARELAAWTGKSFAAFGIDETEDECRYREAACRLADISWRAHPDYRGDQALNVIAYGGFTQIDHPGRAYIALANYFRHDGLKNPTLAPEIRKITSDRIWDRTRYLGAFFRVAYLFTAAMPGVIGDIVWRERDDGTMQLVLPERLAELHGSRPLGRINQLSKIVERDIELVVDAA</sequence>
<dbReference type="Gene3D" id="3.30.420.150">
    <property type="entry name" value="Exopolyphosphatase. Domain 2"/>
    <property type="match status" value="1"/>
</dbReference>
<dbReference type="SUPFAM" id="SSF53067">
    <property type="entry name" value="Actin-like ATPase domain"/>
    <property type="match status" value="2"/>
</dbReference>
<dbReference type="Pfam" id="PF02541">
    <property type="entry name" value="Ppx-GppA"/>
    <property type="match status" value="1"/>
</dbReference>
<comment type="catalytic activity">
    <reaction evidence="4">
        <text>[phosphate](n) + H2O = [phosphate](n-1) + phosphate + H(+)</text>
        <dbReference type="Rhea" id="RHEA:21528"/>
        <dbReference type="Rhea" id="RHEA-COMP:9859"/>
        <dbReference type="Rhea" id="RHEA-COMP:14279"/>
        <dbReference type="ChEBI" id="CHEBI:15377"/>
        <dbReference type="ChEBI" id="CHEBI:15378"/>
        <dbReference type="ChEBI" id="CHEBI:16838"/>
        <dbReference type="ChEBI" id="CHEBI:43474"/>
        <dbReference type="EC" id="3.6.1.11"/>
    </reaction>
</comment>
<dbReference type="Gene3D" id="3.30.420.40">
    <property type="match status" value="1"/>
</dbReference>
<dbReference type="InterPro" id="IPR043129">
    <property type="entry name" value="ATPase_NBD"/>
</dbReference>
<dbReference type="Gene3D" id="1.10.3210.10">
    <property type="entry name" value="Hypothetical protein af1432"/>
    <property type="match status" value="1"/>
</dbReference>
<accession>A0A4R0PFR7</accession>
<feature type="domain" description="Exopolyphosphatase C-terminal" evidence="6">
    <location>
        <begin position="317"/>
        <end position="503"/>
    </location>
</feature>
<protein>
    <recommendedName>
        <fullName evidence="2">exopolyphosphatase</fullName>
        <ecNumber evidence="2">3.6.1.11</ecNumber>
    </recommendedName>
</protein>
<evidence type="ECO:0000256" key="4">
    <source>
        <dbReference type="ARBA" id="ARBA00047607"/>
    </source>
</evidence>
<dbReference type="AlphaFoldDB" id="A0A4R0PFR7"/>
<evidence type="ECO:0000259" key="5">
    <source>
        <dbReference type="Pfam" id="PF02541"/>
    </source>
</evidence>
<dbReference type="InterPro" id="IPR003695">
    <property type="entry name" value="Ppx_GppA_N"/>
</dbReference>
<evidence type="ECO:0000313" key="7">
    <source>
        <dbReference type="EMBL" id="TCD14334.1"/>
    </source>
</evidence>
<dbReference type="OrthoDB" id="3698573at2"/>
<dbReference type="Proteomes" id="UP000291301">
    <property type="component" value="Unassembled WGS sequence"/>
</dbReference>
<dbReference type="InterPro" id="IPR050273">
    <property type="entry name" value="GppA/Ppx_hydrolase"/>
</dbReference>
<dbReference type="SUPFAM" id="SSF109604">
    <property type="entry name" value="HD-domain/PDEase-like"/>
    <property type="match status" value="1"/>
</dbReference>
<dbReference type="GO" id="GO:0006793">
    <property type="term" value="P:phosphorus metabolic process"/>
    <property type="evidence" value="ECO:0007669"/>
    <property type="project" value="InterPro"/>
</dbReference>
<comment type="caution">
    <text evidence="7">The sequence shown here is derived from an EMBL/GenBank/DDBJ whole genome shotgun (WGS) entry which is preliminary data.</text>
</comment>